<gene>
    <name evidence="1" type="ORF">LEA_00449</name>
</gene>
<dbReference type="Pfam" id="PF01745">
    <property type="entry name" value="IPT"/>
    <property type="match status" value="1"/>
</dbReference>
<comment type="caution">
    <text evidence="1">The sequence shown here is derived from an EMBL/GenBank/DDBJ whole genome shotgun (WGS) entry which is preliminary data.</text>
</comment>
<dbReference type="InterPro" id="IPR027417">
    <property type="entry name" value="P-loop_NTPase"/>
</dbReference>
<evidence type="ECO:0000313" key="1">
    <source>
        <dbReference type="EMBL" id="EKC81334.1"/>
    </source>
</evidence>
<accession>K1UM17</accession>
<feature type="non-terminal residue" evidence="1">
    <location>
        <position position="43"/>
    </location>
</feature>
<dbReference type="Gene3D" id="3.40.50.300">
    <property type="entry name" value="P-loop containing nucleotide triphosphate hydrolases"/>
    <property type="match status" value="1"/>
</dbReference>
<dbReference type="AlphaFoldDB" id="K1UM17"/>
<reference evidence="1" key="1">
    <citation type="journal article" date="2013" name="Environ. Microbiol.">
        <title>Microbiota from the distal guts of lean and obese adolescents exhibit partial functional redundancy besides clear differences in community structure.</title>
        <authorList>
            <person name="Ferrer M."/>
            <person name="Ruiz A."/>
            <person name="Lanza F."/>
            <person name="Haange S.B."/>
            <person name="Oberbach A."/>
            <person name="Till H."/>
            <person name="Bargiela R."/>
            <person name="Campoy C."/>
            <person name="Segura M.T."/>
            <person name="Richter M."/>
            <person name="von Bergen M."/>
            <person name="Seifert J."/>
            <person name="Suarez A."/>
        </authorList>
    </citation>
    <scope>NUCLEOTIDE SEQUENCE</scope>
</reference>
<protein>
    <submittedName>
        <fullName evidence="1">tRNA delta(2)-isopentenylpyrophosphate transferase</fullName>
    </submittedName>
</protein>
<organism evidence="1">
    <name type="scientific">human gut metagenome</name>
    <dbReference type="NCBI Taxonomy" id="408170"/>
    <lineage>
        <taxon>unclassified sequences</taxon>
        <taxon>metagenomes</taxon>
        <taxon>organismal metagenomes</taxon>
    </lineage>
</organism>
<dbReference type="SUPFAM" id="SSF52540">
    <property type="entry name" value="P-loop containing nucleoside triphosphate hydrolases"/>
    <property type="match status" value="1"/>
</dbReference>
<proteinExistence type="predicted"/>
<keyword evidence="1" id="KW-0808">Transferase</keyword>
<name>K1UM17_9ZZZZ</name>
<sequence>MKTLIVVLGPTGVGKTELCLSLAEHLSIPIINADSRQIFAELP</sequence>
<dbReference type="EMBL" id="AJWY01000323">
    <property type="protein sequence ID" value="EKC81334.1"/>
    <property type="molecule type" value="Genomic_DNA"/>
</dbReference>
<dbReference type="GO" id="GO:0016740">
    <property type="term" value="F:transferase activity"/>
    <property type="evidence" value="ECO:0007669"/>
    <property type="project" value="UniProtKB-KW"/>
</dbReference>